<dbReference type="GO" id="GO:0008820">
    <property type="term" value="F:cobinamide phosphate guanylyltransferase activity"/>
    <property type="evidence" value="ECO:0007669"/>
    <property type="project" value="UniProtKB-EC"/>
</dbReference>
<evidence type="ECO:0000256" key="13">
    <source>
        <dbReference type="ARBA" id="ARBA00023134"/>
    </source>
</evidence>
<evidence type="ECO:0000256" key="12">
    <source>
        <dbReference type="ARBA" id="ARBA00022840"/>
    </source>
</evidence>
<dbReference type="PIRSF" id="PIRSF006135">
    <property type="entry name" value="CobU"/>
    <property type="match status" value="1"/>
</dbReference>
<keyword evidence="15" id="KW-0548">Nucleotidyltransferase</keyword>
<dbReference type="GO" id="GO:0043752">
    <property type="term" value="F:adenosylcobinamide kinase activity"/>
    <property type="evidence" value="ECO:0007669"/>
    <property type="project" value="UniProtKB-EC"/>
</dbReference>
<keyword evidence="9 14" id="KW-0808">Transferase</keyword>
<dbReference type="Proteomes" id="UP001163726">
    <property type="component" value="Chromosome"/>
</dbReference>
<comment type="function">
    <text evidence="4 14">Catalyzes ATP-dependent phosphorylation of adenosylcobinamide and addition of GMP to adenosylcobinamide phosphate.</text>
</comment>
<evidence type="ECO:0000256" key="8">
    <source>
        <dbReference type="ARBA" id="ARBA00022573"/>
    </source>
</evidence>
<reference evidence="15" key="1">
    <citation type="submission" date="2022-10" db="EMBL/GenBank/DDBJ databases">
        <title>Catenovulum adriacola sp. nov. isolated in the Harbour of Susak.</title>
        <authorList>
            <person name="Schoch T."/>
            <person name="Reich S.J."/>
            <person name="Stoeferle S."/>
            <person name="Flaiz M."/>
            <person name="Kazda M."/>
            <person name="Riedel C.U."/>
            <person name="Duerre P."/>
        </authorList>
    </citation>
    <scope>NUCLEOTIDE SEQUENCE</scope>
    <source>
        <strain evidence="15">TS8</strain>
    </source>
</reference>
<evidence type="ECO:0000256" key="14">
    <source>
        <dbReference type="PIRNR" id="PIRNR006135"/>
    </source>
</evidence>
<comment type="catalytic activity">
    <reaction evidence="2 14">
        <text>adenosylcob(III)inamide phosphate + GTP + H(+) = adenosylcob(III)inamide-GDP + diphosphate</text>
        <dbReference type="Rhea" id="RHEA:22712"/>
        <dbReference type="ChEBI" id="CHEBI:15378"/>
        <dbReference type="ChEBI" id="CHEBI:33019"/>
        <dbReference type="ChEBI" id="CHEBI:37565"/>
        <dbReference type="ChEBI" id="CHEBI:58502"/>
        <dbReference type="ChEBI" id="CHEBI:60487"/>
        <dbReference type="EC" id="2.7.7.62"/>
    </reaction>
</comment>
<dbReference type="NCBIfam" id="NF004469">
    <property type="entry name" value="PRK05800.1"/>
    <property type="match status" value="1"/>
</dbReference>
<dbReference type="CDD" id="cd00544">
    <property type="entry name" value="CobU"/>
    <property type="match status" value="1"/>
</dbReference>
<evidence type="ECO:0000313" key="16">
    <source>
        <dbReference type="Proteomes" id="UP001163726"/>
    </source>
</evidence>
<comment type="pathway">
    <text evidence="6 14">Cofactor biosynthesis; adenosylcobalamin biosynthesis; adenosylcobalamin from cob(II)yrinate a,c-diamide: step 5/7.</text>
</comment>
<evidence type="ECO:0000313" key="15">
    <source>
        <dbReference type="EMBL" id="WAJ68962.1"/>
    </source>
</evidence>
<dbReference type="Gene3D" id="3.40.50.300">
    <property type="entry name" value="P-loop containing nucleotide triphosphate hydrolases"/>
    <property type="match status" value="1"/>
</dbReference>
<accession>A0ABY7AH54</accession>
<dbReference type="SUPFAM" id="SSF52540">
    <property type="entry name" value="P-loop containing nucleoside triphosphate hydrolases"/>
    <property type="match status" value="1"/>
</dbReference>
<proteinExistence type="inferred from homology"/>
<keyword evidence="8 14" id="KW-0169">Cobalamin biosynthesis</keyword>
<dbReference type="PANTHER" id="PTHR34848:SF1">
    <property type="entry name" value="BIFUNCTIONAL ADENOSYLCOBALAMIN BIOSYNTHESIS PROTEIN COBU"/>
    <property type="match status" value="1"/>
</dbReference>
<keyword evidence="12 14" id="KW-0067">ATP-binding</keyword>
<dbReference type="EC" id="2.7.1.156" evidence="14"/>
<dbReference type="RefSeq" id="WP_268073074.1">
    <property type="nucleotide sequence ID" value="NZ_CP109965.1"/>
</dbReference>
<keyword evidence="10 14" id="KW-0547">Nucleotide-binding</keyword>
<gene>
    <name evidence="15" type="primary">cobU</name>
    <name evidence="15" type="ORF">OLW01_07105</name>
</gene>
<dbReference type="EC" id="2.7.7.62" evidence="14"/>
<name>A0ABY7AH54_9ALTE</name>
<evidence type="ECO:0000256" key="1">
    <source>
        <dbReference type="ARBA" id="ARBA00000312"/>
    </source>
</evidence>
<comment type="catalytic activity">
    <reaction evidence="3">
        <text>adenosylcob(III)inamide + GTP = adenosylcob(III)inamide phosphate + GDP + H(+)</text>
        <dbReference type="Rhea" id="RHEA:15765"/>
        <dbReference type="ChEBI" id="CHEBI:2480"/>
        <dbReference type="ChEBI" id="CHEBI:15378"/>
        <dbReference type="ChEBI" id="CHEBI:37565"/>
        <dbReference type="ChEBI" id="CHEBI:58189"/>
        <dbReference type="ChEBI" id="CHEBI:58502"/>
        <dbReference type="EC" id="2.7.1.156"/>
    </reaction>
</comment>
<evidence type="ECO:0000256" key="4">
    <source>
        <dbReference type="ARBA" id="ARBA00003889"/>
    </source>
</evidence>
<dbReference type="Pfam" id="PF02283">
    <property type="entry name" value="CobU"/>
    <property type="match status" value="1"/>
</dbReference>
<evidence type="ECO:0000256" key="11">
    <source>
        <dbReference type="ARBA" id="ARBA00022777"/>
    </source>
</evidence>
<evidence type="ECO:0000256" key="7">
    <source>
        <dbReference type="ARBA" id="ARBA00007490"/>
    </source>
</evidence>
<keyword evidence="16" id="KW-1185">Reference proteome</keyword>
<evidence type="ECO:0000256" key="6">
    <source>
        <dbReference type="ARBA" id="ARBA00005159"/>
    </source>
</evidence>
<dbReference type="InterPro" id="IPR027417">
    <property type="entry name" value="P-loop_NTPase"/>
</dbReference>
<sequence>MIYFIIGGARSGKSRYGENLAKSLANNHKSSVLNIATAQPSDEEMKARIKQHQIDRPSDWQLAEVPFELSEYLLKLEAQIKKAEINQKPFPNVILIDCLTLWLNNHLFLASHLTEQAIQKCEPELTPKPNFYELFEQLKSALLSLSCDVILIANEVGLGVVPMGEISRQFVDEAGRLNQSMARIADQAVLMTAGLPLILKGGHHDHPN</sequence>
<evidence type="ECO:0000256" key="10">
    <source>
        <dbReference type="ARBA" id="ARBA00022741"/>
    </source>
</evidence>
<evidence type="ECO:0000256" key="3">
    <source>
        <dbReference type="ARBA" id="ARBA00001522"/>
    </source>
</evidence>
<evidence type="ECO:0000256" key="5">
    <source>
        <dbReference type="ARBA" id="ARBA00004692"/>
    </source>
</evidence>
<organism evidence="15 16">
    <name type="scientific">Catenovulum adriaticum</name>
    <dbReference type="NCBI Taxonomy" id="2984846"/>
    <lineage>
        <taxon>Bacteria</taxon>
        <taxon>Pseudomonadati</taxon>
        <taxon>Pseudomonadota</taxon>
        <taxon>Gammaproteobacteria</taxon>
        <taxon>Alteromonadales</taxon>
        <taxon>Alteromonadaceae</taxon>
        <taxon>Catenovulum</taxon>
    </lineage>
</organism>
<dbReference type="InterPro" id="IPR003203">
    <property type="entry name" value="CobU/CobP"/>
</dbReference>
<evidence type="ECO:0000256" key="2">
    <source>
        <dbReference type="ARBA" id="ARBA00000711"/>
    </source>
</evidence>
<dbReference type="PANTHER" id="PTHR34848">
    <property type="match status" value="1"/>
</dbReference>
<dbReference type="EMBL" id="CP109965">
    <property type="protein sequence ID" value="WAJ68962.1"/>
    <property type="molecule type" value="Genomic_DNA"/>
</dbReference>
<keyword evidence="13 14" id="KW-0342">GTP-binding</keyword>
<keyword evidence="11 14" id="KW-0418">Kinase</keyword>
<protein>
    <recommendedName>
        <fullName evidence="14">Bifunctional adenosylcobalamin biosynthesis protein</fullName>
        <ecNumber evidence="14">2.7.1.156</ecNumber>
        <ecNumber evidence="14">2.7.7.62</ecNumber>
    </recommendedName>
</protein>
<comment type="similarity">
    <text evidence="7 14">Belongs to the CobU/CobP family.</text>
</comment>
<comment type="catalytic activity">
    <reaction evidence="1 14">
        <text>adenosylcob(III)inamide + ATP = adenosylcob(III)inamide phosphate + ADP + H(+)</text>
        <dbReference type="Rhea" id="RHEA:15769"/>
        <dbReference type="ChEBI" id="CHEBI:2480"/>
        <dbReference type="ChEBI" id="CHEBI:15378"/>
        <dbReference type="ChEBI" id="CHEBI:30616"/>
        <dbReference type="ChEBI" id="CHEBI:58502"/>
        <dbReference type="ChEBI" id="CHEBI:456216"/>
        <dbReference type="EC" id="2.7.1.156"/>
    </reaction>
</comment>
<comment type="pathway">
    <text evidence="5 14">Cofactor biosynthesis; adenosylcobalamin biosynthesis; adenosylcobalamin from cob(II)yrinate a,c-diamide: step 6/7.</text>
</comment>
<evidence type="ECO:0000256" key="9">
    <source>
        <dbReference type="ARBA" id="ARBA00022679"/>
    </source>
</evidence>